<comment type="caution">
    <text evidence="1">The sequence shown here is derived from an EMBL/GenBank/DDBJ whole genome shotgun (WGS) entry which is preliminary data.</text>
</comment>
<sequence>MVEGESIVIIGEPIMLYEQRTLKSFSMCAEFSAIFMDFQYLAMIENLFTDLYLHLFVKWLILNEMNVPD</sequence>
<gene>
    <name evidence="1" type="ORF">IYQ_03188</name>
</gene>
<evidence type="ECO:0000313" key="2">
    <source>
        <dbReference type="Proteomes" id="UP000006428"/>
    </source>
</evidence>
<keyword evidence="2" id="KW-1185">Reference proteome</keyword>
<reference evidence="1 2" key="1">
    <citation type="journal article" date="2012" name="Front. Microbiol.">
        <title>Draft Genome Sequence of the Virulent Strain 01-B526 of the Fish Pathogen Aeromonas salmonicida.</title>
        <authorList>
            <person name="Charette S.J."/>
            <person name="Brochu F."/>
            <person name="Boyle B."/>
            <person name="Filion G."/>
            <person name="Tanaka K.H."/>
            <person name="Derome N."/>
        </authorList>
    </citation>
    <scope>NUCLEOTIDE SEQUENCE [LARGE SCALE GENOMIC DNA]</scope>
    <source>
        <strain evidence="1 2">01-B526</strain>
    </source>
</reference>
<proteinExistence type="predicted"/>
<dbReference type="Proteomes" id="UP000006428">
    <property type="component" value="Unassembled WGS sequence"/>
</dbReference>
<evidence type="ECO:0000313" key="1">
    <source>
        <dbReference type="EMBL" id="EHI53897.1"/>
    </source>
</evidence>
<protein>
    <submittedName>
        <fullName evidence="1">Uncharacterized protein</fullName>
    </submittedName>
</protein>
<name>A0ABN0E3V2_AERSS</name>
<organism evidence="1 2">
    <name type="scientific">Aeromonas salmonicida subsp. salmonicida 01-B526</name>
    <dbReference type="NCBI Taxonomy" id="1076135"/>
    <lineage>
        <taxon>Bacteria</taxon>
        <taxon>Pseudomonadati</taxon>
        <taxon>Pseudomonadota</taxon>
        <taxon>Gammaproteobacteria</taxon>
        <taxon>Aeromonadales</taxon>
        <taxon>Aeromonadaceae</taxon>
        <taxon>Aeromonas</taxon>
    </lineage>
</organism>
<dbReference type="EMBL" id="AGVO01000008">
    <property type="protein sequence ID" value="EHI53897.1"/>
    <property type="molecule type" value="Genomic_DNA"/>
</dbReference>
<accession>A0ABN0E3V2</accession>